<comment type="caution">
    <text evidence="1">The sequence shown here is derived from an EMBL/GenBank/DDBJ whole genome shotgun (WGS) entry which is preliminary data.</text>
</comment>
<gene>
    <name evidence="1" type="ORF">HMPREF9013_1459</name>
</gene>
<organism evidence="1 2">
    <name type="scientific">Bulleidia extructa W1219</name>
    <dbReference type="NCBI Taxonomy" id="679192"/>
    <lineage>
        <taxon>Bacteria</taxon>
        <taxon>Bacillati</taxon>
        <taxon>Bacillota</taxon>
        <taxon>Erysipelotrichia</taxon>
        <taxon>Erysipelotrichales</taxon>
        <taxon>Erysipelotrichaceae</taxon>
        <taxon>Bulleidia</taxon>
    </lineage>
</organism>
<dbReference type="Proteomes" id="UP000005017">
    <property type="component" value="Unassembled WGS sequence"/>
</dbReference>
<dbReference type="PANTHER" id="PTHR38455:SF1">
    <property type="entry name" value="DUF951 DOMAIN-CONTAINING PROTEIN"/>
    <property type="match status" value="1"/>
</dbReference>
<reference evidence="2" key="1">
    <citation type="submission" date="2009-12" db="EMBL/GenBank/DDBJ databases">
        <title>Sequence of Clostridiales genomosp. BVAB3 str. UPII9-5.</title>
        <authorList>
            <person name="Madupu R."/>
            <person name="Durkin A.S."/>
            <person name="Torralba M."/>
            <person name="Methe B."/>
            <person name="Sutton G.G."/>
            <person name="Strausberg R.L."/>
            <person name="Nelson K.E."/>
        </authorList>
    </citation>
    <scope>NUCLEOTIDE SEQUENCE [LARGE SCALE GENOMIC DNA]</scope>
    <source>
        <strain evidence="2">W1219</strain>
    </source>
</reference>
<evidence type="ECO:0000313" key="1">
    <source>
        <dbReference type="EMBL" id="EFC06513.1"/>
    </source>
</evidence>
<dbReference type="Pfam" id="PF06107">
    <property type="entry name" value="DUF951"/>
    <property type="match status" value="1"/>
</dbReference>
<dbReference type="PIRSF" id="PIRSF037263">
    <property type="entry name" value="DUF951_bac"/>
    <property type="match status" value="1"/>
</dbReference>
<evidence type="ECO:0008006" key="3">
    <source>
        <dbReference type="Google" id="ProtNLM"/>
    </source>
</evidence>
<dbReference type="OrthoDB" id="9802710at2"/>
<protein>
    <recommendedName>
        <fullName evidence="3">DUF951 domain-containing protein</fullName>
    </recommendedName>
</protein>
<dbReference type="AlphaFoldDB" id="D2MLV4"/>
<accession>D2MLV4</accession>
<dbReference type="PANTHER" id="PTHR38455">
    <property type="entry name" value="HYPOTHETICAL CYTOSOLIC PROTEIN"/>
    <property type="match status" value="1"/>
</dbReference>
<dbReference type="STRING" id="679192.HMPREF9013_1459"/>
<dbReference type="EMBL" id="ADFR01000001">
    <property type="protein sequence ID" value="EFC06513.1"/>
    <property type="molecule type" value="Genomic_DNA"/>
</dbReference>
<keyword evidence="2" id="KW-1185">Reference proteome</keyword>
<evidence type="ECO:0000313" key="2">
    <source>
        <dbReference type="Proteomes" id="UP000005017"/>
    </source>
</evidence>
<dbReference type="RefSeq" id="WP_006626375.1">
    <property type="nucleotide sequence ID" value="NZ_ADFR01000001.1"/>
</dbReference>
<sequence>MIDIHIGDIVEMKKEHPCRKSKLWTITRVGADIKIQCQGCQKTIMMPRFEFEKKMKKIVEKVEE</sequence>
<proteinExistence type="predicted"/>
<dbReference type="eggNOG" id="COG4481">
    <property type="taxonomic scope" value="Bacteria"/>
</dbReference>
<name>D2MLV4_9FIRM</name>
<dbReference type="InterPro" id="IPR009296">
    <property type="entry name" value="DUF951"/>
</dbReference>